<gene>
    <name evidence="1" type="ORF">QWY81_12405</name>
</gene>
<dbReference type="AlphaFoldDB" id="A0AAJ1QXP4"/>
<accession>A0AAJ1QXP4</accession>
<dbReference type="EMBL" id="JAUFQH010000010">
    <property type="protein sequence ID" value="MDN3620258.1"/>
    <property type="molecule type" value="Genomic_DNA"/>
</dbReference>
<comment type="caution">
    <text evidence="1">The sequence shown here is derived from an EMBL/GenBank/DDBJ whole genome shotgun (WGS) entry which is preliminary data.</text>
</comment>
<evidence type="ECO:0000313" key="1">
    <source>
        <dbReference type="EMBL" id="MDN3620258.1"/>
    </source>
</evidence>
<evidence type="ECO:0000313" key="2">
    <source>
        <dbReference type="Proteomes" id="UP001228636"/>
    </source>
</evidence>
<dbReference type="Proteomes" id="UP001228636">
    <property type="component" value="Unassembled WGS sequence"/>
</dbReference>
<sequence length="120" mass="14800">MLEINETIMNKEISEVRRVYTNTDIQRKISDVLRNFNENELDEFCNKEYSKELFNLSFSLLVKYHKKDSIDSKNELIKRNGLNRWTYKYNIESKNYIYAISTQWYKRHDEFVQRWLNKNN</sequence>
<name>A0AAJ1QXP4_9FLAO</name>
<proteinExistence type="predicted"/>
<protein>
    <submittedName>
        <fullName evidence="1">Uncharacterized protein</fullName>
    </submittedName>
</protein>
<organism evidence="1 2">
    <name type="scientific">Polaribacter sejongensis</name>
    <dbReference type="NCBI Taxonomy" id="985043"/>
    <lineage>
        <taxon>Bacteria</taxon>
        <taxon>Pseudomonadati</taxon>
        <taxon>Bacteroidota</taxon>
        <taxon>Flavobacteriia</taxon>
        <taxon>Flavobacteriales</taxon>
        <taxon>Flavobacteriaceae</taxon>
    </lineage>
</organism>
<dbReference type="RefSeq" id="WP_261973344.1">
    <property type="nucleotide sequence ID" value="NZ_CP103460.1"/>
</dbReference>
<reference evidence="1 2" key="1">
    <citation type="journal article" date="2014" name="Int. J. Syst. Evol. Microbiol.">
        <title>Complete genome sequence of Corynebacterium casei LMG S-19264T (=DSM 44701T), isolated from a smear-ripened cheese.</title>
        <authorList>
            <consortium name="US DOE Joint Genome Institute (JGI-PGF)"/>
            <person name="Walter F."/>
            <person name="Albersmeier A."/>
            <person name="Kalinowski J."/>
            <person name="Ruckert C."/>
        </authorList>
    </citation>
    <scope>NUCLEOTIDE SEQUENCE [LARGE SCALE GENOMIC DNA]</scope>
    <source>
        <strain evidence="1 2">CECT 8670</strain>
    </source>
</reference>